<evidence type="ECO:0000256" key="1">
    <source>
        <dbReference type="SAM" id="MobiDB-lite"/>
    </source>
</evidence>
<protein>
    <submittedName>
        <fullName evidence="2">Uncharacterized protein</fullName>
    </submittedName>
</protein>
<feature type="region of interest" description="Disordered" evidence="1">
    <location>
        <begin position="415"/>
        <end position="513"/>
    </location>
</feature>
<gene>
    <name evidence="2" type="ORF">Cbre_JD07.003</name>
</gene>
<organism evidence="2">
    <name type="scientific">Caenorhabditis brenneri</name>
    <name type="common">Nematode worm</name>
    <dbReference type="NCBI Taxonomy" id="135651"/>
    <lineage>
        <taxon>Eukaryota</taxon>
        <taxon>Metazoa</taxon>
        <taxon>Ecdysozoa</taxon>
        <taxon>Nematoda</taxon>
        <taxon>Chromadorea</taxon>
        <taxon>Rhabditida</taxon>
        <taxon>Rhabditina</taxon>
        <taxon>Rhabditomorpha</taxon>
        <taxon>Rhabditoidea</taxon>
        <taxon>Rhabditidae</taxon>
        <taxon>Peloderinae</taxon>
        <taxon>Caenorhabditis</taxon>
    </lineage>
</organism>
<feature type="compositionally biased region" description="Basic and acidic residues" evidence="1">
    <location>
        <begin position="470"/>
        <end position="481"/>
    </location>
</feature>
<dbReference type="InterPro" id="IPR056852">
    <property type="entry name" value="AK17A/B"/>
</dbReference>
<dbReference type="Pfam" id="PF25015">
    <property type="entry name" value="RBD_AKAP-17A"/>
    <property type="match status" value="1"/>
</dbReference>
<feature type="compositionally biased region" description="Basic and acidic residues" evidence="1">
    <location>
        <begin position="503"/>
        <end position="513"/>
    </location>
</feature>
<proteinExistence type="predicted"/>
<feature type="region of interest" description="Disordered" evidence="1">
    <location>
        <begin position="303"/>
        <end position="337"/>
    </location>
</feature>
<dbReference type="PANTHER" id="PTHR12484">
    <property type="entry name" value="B-LYMPHOCYTE ANTIGEN-RELATED"/>
    <property type="match status" value="1"/>
</dbReference>
<dbReference type="EMBL" id="FJ362359">
    <property type="protein sequence ID" value="ACI49036.1"/>
    <property type="molecule type" value="Genomic_DNA"/>
</dbReference>
<feature type="compositionally biased region" description="Basic residues" evidence="1">
    <location>
        <begin position="434"/>
        <end position="449"/>
    </location>
</feature>
<sequence length="513" mass="61394">MARNQPAALDYLGSEAEDFNKAQHLYLKPMAVIKITVTLPRMTTPGQSVSNWDLMERLKKAIDPIQMDSCKVRESSRESVIFEAELLSVGIMQKTMKILDGFSMKVPGFAEPLKVTTKEAKLDFPSRHDWDVWFMKNKMNETKPGERPDTVYLAKIPVKWFCDGSSDLPSERRLRVAMEAFGTVRKVDIPICDPYRLQMNPKISGIQQKGFGIEQDVFFEAYVQYMEYKGFATAMDSLRNRKWAKRIDGRFFQALIKVDFDRTRHLSEVQIAKRQEEKRNIEMEKLRQEEEEKNIKRQEEMRIKEEEDEKNRRREDRERKRREKREQERMAEEEKKRLEKERLELEQKAQAQRRLEGVRLLKFLFEKIEAREERRKKKEEEKLKEELSKIKELVEQPVEQEDALRQALLKQRELRMRERLKEKMKQASSEKKNKKERKNKKKDRRKRSNRHDTSSSSSSSSSTFSDSSDSDSKTYSSDDSRRHRYRRKRRSTEHHDHRRSHTHRDEKVRRRGS</sequence>
<feature type="compositionally biased region" description="Basic residues" evidence="1">
    <location>
        <begin position="482"/>
        <end position="502"/>
    </location>
</feature>
<feature type="compositionally biased region" description="Low complexity" evidence="1">
    <location>
        <begin position="454"/>
        <end position="469"/>
    </location>
</feature>
<dbReference type="CDD" id="cd12264">
    <property type="entry name" value="RRM_AKAP17A"/>
    <property type="match status" value="1"/>
</dbReference>
<evidence type="ECO:0000313" key="2">
    <source>
        <dbReference type="EMBL" id="ACI49036.1"/>
    </source>
</evidence>
<dbReference type="AlphaFoldDB" id="B6VBE3"/>
<feature type="compositionally biased region" description="Basic and acidic residues" evidence="1">
    <location>
        <begin position="415"/>
        <end position="433"/>
    </location>
</feature>
<reference evidence="2" key="1">
    <citation type="journal article" date="2008" name="Genome Res.">
        <title>Multigenome DNA sequence conservation identifies Hox cis-regulatory elements.</title>
        <authorList>
            <person name="Kuntz S.G."/>
            <person name="Schwarz E.M."/>
            <person name="DeModena J.A."/>
            <person name="De Buysscher T."/>
            <person name="Trout D."/>
            <person name="Shizuya H."/>
            <person name="Sternberg P.W."/>
            <person name="Wold B.J."/>
        </authorList>
    </citation>
    <scope>NUCLEOTIDE SEQUENCE</scope>
    <source>
        <strain evidence="2">CB5161</strain>
    </source>
</reference>
<name>B6VBE3_CAEBE</name>
<dbReference type="PANTHER" id="PTHR12484:SF4">
    <property type="entry name" value="A-KINASE ANCHOR PROTEIN 17A"/>
    <property type="match status" value="1"/>
</dbReference>
<accession>B6VBE3</accession>